<dbReference type="Pfam" id="PF00107">
    <property type="entry name" value="ADH_zinc_N"/>
    <property type="match status" value="1"/>
</dbReference>
<dbReference type="CDD" id="cd05288">
    <property type="entry name" value="PGDH"/>
    <property type="match status" value="1"/>
</dbReference>
<dbReference type="Proteomes" id="UP001220962">
    <property type="component" value="Chromosome"/>
</dbReference>
<dbReference type="EMBL" id="CP118101">
    <property type="protein sequence ID" value="WDH84889.1"/>
    <property type="molecule type" value="Genomic_DNA"/>
</dbReference>
<keyword evidence="1" id="KW-0560">Oxidoreductase</keyword>
<gene>
    <name evidence="3" type="ORF">PUW23_12020</name>
</gene>
<dbReference type="GO" id="GO:0016628">
    <property type="term" value="F:oxidoreductase activity, acting on the CH-CH group of donors, NAD or NADP as acceptor"/>
    <property type="evidence" value="ECO:0007669"/>
    <property type="project" value="InterPro"/>
</dbReference>
<dbReference type="InterPro" id="IPR013149">
    <property type="entry name" value="ADH-like_C"/>
</dbReference>
<dbReference type="Gene3D" id="3.90.180.10">
    <property type="entry name" value="Medium-chain alcohol dehydrogenases, catalytic domain"/>
    <property type="match status" value="1"/>
</dbReference>
<dbReference type="Pfam" id="PF16884">
    <property type="entry name" value="ADH_N_2"/>
    <property type="match status" value="1"/>
</dbReference>
<evidence type="ECO:0000313" key="4">
    <source>
        <dbReference type="Proteomes" id="UP001220962"/>
    </source>
</evidence>
<dbReference type="Gene3D" id="3.40.50.720">
    <property type="entry name" value="NAD(P)-binding Rossmann-like Domain"/>
    <property type="match status" value="1"/>
</dbReference>
<dbReference type="InterPro" id="IPR036291">
    <property type="entry name" value="NAD(P)-bd_dom_sf"/>
</dbReference>
<dbReference type="SMART" id="SM00829">
    <property type="entry name" value="PKS_ER"/>
    <property type="match status" value="1"/>
</dbReference>
<dbReference type="FunFam" id="3.40.50.720:FF:000121">
    <property type="entry name" value="Prostaglandin reductase 2"/>
    <property type="match status" value="1"/>
</dbReference>
<accession>A0AAX3N7A3</accession>
<evidence type="ECO:0000259" key="2">
    <source>
        <dbReference type="SMART" id="SM00829"/>
    </source>
</evidence>
<dbReference type="SUPFAM" id="SSF50129">
    <property type="entry name" value="GroES-like"/>
    <property type="match status" value="2"/>
</dbReference>
<dbReference type="SUPFAM" id="SSF51735">
    <property type="entry name" value="NAD(P)-binding Rossmann-fold domains"/>
    <property type="match status" value="1"/>
</dbReference>
<name>A0AAX3N7A3_9BACL</name>
<evidence type="ECO:0000256" key="1">
    <source>
        <dbReference type="ARBA" id="ARBA00023002"/>
    </source>
</evidence>
<feature type="domain" description="Enoyl reductase (ER)" evidence="2">
    <location>
        <begin position="17"/>
        <end position="331"/>
    </location>
</feature>
<protein>
    <submittedName>
        <fullName evidence="3">NADP-dependent oxidoreductase</fullName>
    </submittedName>
</protein>
<organism evidence="3 4">
    <name type="scientific">Paenibacillus urinalis</name>
    <dbReference type="NCBI Taxonomy" id="521520"/>
    <lineage>
        <taxon>Bacteria</taxon>
        <taxon>Bacillati</taxon>
        <taxon>Bacillota</taxon>
        <taxon>Bacilli</taxon>
        <taxon>Bacillales</taxon>
        <taxon>Paenibacillaceae</taxon>
        <taxon>Paenibacillus</taxon>
    </lineage>
</organism>
<evidence type="ECO:0000313" key="3">
    <source>
        <dbReference type="EMBL" id="WDH84889.1"/>
    </source>
</evidence>
<proteinExistence type="predicted"/>
<sequence length="337" mass="36684">MMNRKILLHSRPQGMPTEDTFKFEEAPIQEPGEGQVLVKSIYLSVDPYMRGRMNDSKSYVPPYPLGEVITGGVVGEVIESRSDRFSKGDKVLGMLGWQLYNVADADKLQQVDENIAPLSAYLSVIGMTGLTAYFGLMDIGRPKEGETVVVSGAAGAVGSIVGQIAKIQGAHVVGIAGSDEKTDWLTKELGFDAAINYKTTANMKEALEKACPSGVDIYFDNVGGDISDAVMTQLNDYARIPLCGAISSYNQEEGSDVGPRILTKLIKTRSMIKGFVLGDYADRLPEGAKMLGQWLAEGKLKYEETIFEGFDRVPEAFLELFQGTNIGKMLVKVEPTE</sequence>
<dbReference type="AlphaFoldDB" id="A0AAX3N7A3"/>
<dbReference type="PANTHER" id="PTHR43205">
    <property type="entry name" value="PROSTAGLANDIN REDUCTASE"/>
    <property type="match status" value="1"/>
</dbReference>
<dbReference type="InterPro" id="IPR041694">
    <property type="entry name" value="ADH_N_2"/>
</dbReference>
<dbReference type="InterPro" id="IPR045010">
    <property type="entry name" value="MDR_fam"/>
</dbReference>
<dbReference type="InterPro" id="IPR011032">
    <property type="entry name" value="GroES-like_sf"/>
</dbReference>
<dbReference type="PANTHER" id="PTHR43205:SF7">
    <property type="entry name" value="PROSTAGLANDIN REDUCTASE 1"/>
    <property type="match status" value="1"/>
</dbReference>
<dbReference type="RefSeq" id="WP_274359915.1">
    <property type="nucleotide sequence ID" value="NZ_CP118101.1"/>
</dbReference>
<reference evidence="3" key="1">
    <citation type="submission" date="2023-02" db="EMBL/GenBank/DDBJ databases">
        <title>Pathogen: clinical or host-associated sample.</title>
        <authorList>
            <person name="Hergert J."/>
            <person name="Casey R."/>
            <person name="Wagner J."/>
            <person name="Young E.L."/>
            <person name="Oakeson K.F."/>
        </authorList>
    </citation>
    <scope>NUCLEOTIDE SEQUENCE</scope>
    <source>
        <strain evidence="3">2022CK-00830</strain>
    </source>
</reference>
<dbReference type="InterPro" id="IPR020843">
    <property type="entry name" value="ER"/>
</dbReference>